<gene>
    <name evidence="2" type="ORF">C8D90_1175</name>
</gene>
<dbReference type="InterPro" id="IPR013154">
    <property type="entry name" value="ADH-like_N"/>
</dbReference>
<comment type="caution">
    <text evidence="2">The sequence shown here is derived from an EMBL/GenBank/DDBJ whole genome shotgun (WGS) entry which is preliminary data.</text>
</comment>
<evidence type="ECO:0000259" key="1">
    <source>
        <dbReference type="SMART" id="SM00829"/>
    </source>
</evidence>
<keyword evidence="3" id="KW-1185">Reference proteome</keyword>
<organism evidence="2 3">
    <name type="scientific">Enterobacillus tribolii</name>
    <dbReference type="NCBI Taxonomy" id="1487935"/>
    <lineage>
        <taxon>Bacteria</taxon>
        <taxon>Pseudomonadati</taxon>
        <taxon>Pseudomonadota</taxon>
        <taxon>Gammaproteobacteria</taxon>
        <taxon>Enterobacterales</taxon>
        <taxon>Hafniaceae</taxon>
        <taxon>Enterobacillus</taxon>
    </lineage>
</organism>
<dbReference type="SUPFAM" id="SSF50129">
    <property type="entry name" value="GroES-like"/>
    <property type="match status" value="1"/>
</dbReference>
<dbReference type="PANTHER" id="PTHR43482">
    <property type="entry name" value="PROTEIN AST1-RELATED"/>
    <property type="match status" value="1"/>
</dbReference>
<reference evidence="2 3" key="1">
    <citation type="submission" date="2018-07" db="EMBL/GenBank/DDBJ databases">
        <title>Genomic Encyclopedia of Type Strains, Phase IV (KMG-IV): sequencing the most valuable type-strain genomes for metagenomic binning, comparative biology and taxonomic classification.</title>
        <authorList>
            <person name="Goeker M."/>
        </authorList>
    </citation>
    <scope>NUCLEOTIDE SEQUENCE [LARGE SCALE GENOMIC DNA]</scope>
    <source>
        <strain evidence="2 3">DSM 103736</strain>
    </source>
</reference>
<dbReference type="PANTHER" id="PTHR43482:SF1">
    <property type="entry name" value="PROTEIN AST1-RELATED"/>
    <property type="match status" value="1"/>
</dbReference>
<dbReference type="Gene3D" id="3.40.50.720">
    <property type="entry name" value="NAD(P)-binding Rossmann-like Domain"/>
    <property type="match status" value="1"/>
</dbReference>
<dbReference type="Proteomes" id="UP000254848">
    <property type="component" value="Unassembled WGS sequence"/>
</dbReference>
<evidence type="ECO:0000313" key="3">
    <source>
        <dbReference type="Proteomes" id="UP000254848"/>
    </source>
</evidence>
<dbReference type="SMART" id="SM00829">
    <property type="entry name" value="PKS_ER"/>
    <property type="match status" value="1"/>
</dbReference>
<proteinExistence type="predicted"/>
<dbReference type="Gene3D" id="3.90.180.10">
    <property type="entry name" value="Medium-chain alcohol dehydrogenases, catalytic domain"/>
    <property type="match status" value="1"/>
</dbReference>
<name>A0A370Q631_9GAMM</name>
<dbReference type="EMBL" id="QRAP01000017">
    <property type="protein sequence ID" value="RDK83540.1"/>
    <property type="molecule type" value="Genomic_DNA"/>
</dbReference>
<dbReference type="InterPro" id="IPR011032">
    <property type="entry name" value="GroES-like_sf"/>
</dbReference>
<dbReference type="Pfam" id="PF08240">
    <property type="entry name" value="ADH_N"/>
    <property type="match status" value="1"/>
</dbReference>
<accession>A0A370Q631</accession>
<sequence length="339" mass="36935">MEQSESKEDKIPMIKTEAWQWRRHADPTLLERDDKMLAELSDDQVLIENRAIGLNPVDWKLMAVPPDAWQDMQIPGVDGMGVIAATGKNAAHLRLGTRVAYHTDLRFDGSFARHTIVSARALIVVPDSVSDASAAAFPCPGLTAWQAMRRVPYLEGENVLVSGAGGAVGGILAQLLAQAGAKVYVTASPRHHDALITGGVVRVFDYHDALWQQALSRSLGEQSLYAAFDTVNQQSAISLADLLGYYGHLVCVQDRIEQSPLPAFTSSISLHEIALAAIHPYGSHKQWGELVQAGEEMLKQVSCGQLVLPRIQTVAFNEIPQALELLKQNNDGTKYVAVI</sequence>
<protein>
    <submittedName>
        <fullName evidence="2">NADPH:quinone reductase-like Zn-dependent oxidoreductase</fullName>
    </submittedName>
</protein>
<dbReference type="SUPFAM" id="SSF51735">
    <property type="entry name" value="NAD(P)-binding Rossmann-fold domains"/>
    <property type="match status" value="1"/>
</dbReference>
<dbReference type="InterPro" id="IPR036291">
    <property type="entry name" value="NAD(P)-bd_dom_sf"/>
</dbReference>
<feature type="domain" description="Enoyl reductase (ER)" evidence="1">
    <location>
        <begin position="22"/>
        <end position="339"/>
    </location>
</feature>
<dbReference type="GO" id="GO:0016491">
    <property type="term" value="F:oxidoreductase activity"/>
    <property type="evidence" value="ECO:0007669"/>
    <property type="project" value="InterPro"/>
</dbReference>
<dbReference type="InterPro" id="IPR052585">
    <property type="entry name" value="Lipid_raft_assoc_Zn_ADH"/>
</dbReference>
<dbReference type="AlphaFoldDB" id="A0A370Q631"/>
<dbReference type="InterPro" id="IPR020843">
    <property type="entry name" value="ER"/>
</dbReference>
<evidence type="ECO:0000313" key="2">
    <source>
        <dbReference type="EMBL" id="RDK83540.1"/>
    </source>
</evidence>